<dbReference type="AlphaFoldDB" id="A0A0F4KYY5"/>
<comment type="caution">
    <text evidence="1">The sequence shown here is derived from an EMBL/GenBank/DDBJ whole genome shotgun (WGS) entry which is preliminary data.</text>
</comment>
<dbReference type="STRING" id="1218508.JG29_02860"/>
<proteinExistence type="predicted"/>
<dbReference type="Pfam" id="PF01161">
    <property type="entry name" value="PBP"/>
    <property type="match status" value="1"/>
</dbReference>
<dbReference type="InterPro" id="IPR005247">
    <property type="entry name" value="YbhB_YbcL/LppC-like"/>
</dbReference>
<dbReference type="HOGENOM" id="CLU_083918_4_2_9"/>
<dbReference type="RefSeq" id="WP_045922184.1">
    <property type="nucleotide sequence ID" value="NZ_JBHTHW010000004.1"/>
</dbReference>
<gene>
    <name evidence="1" type="primary">yxkA</name>
    <name evidence="1" type="ORF">JG29_02860</name>
</gene>
<dbReference type="PATRIC" id="fig|1218508.4.peg.294"/>
<sequence length="169" mass="18875">MKITVKLNQGQLPKKYGKFGDAADFKGAYPLRSFPISIYEQPAQTVSFALTLIDPDSIPVAGFSWIHWTAANLPGDLTEIPENSSQKPPFSMIQGKNSTASPYIQEKDPLICQHYVGPTPPQGVHNYELRIYALDQKLALAPGFWMNELLHAMEGHILTHQKIILPYRG</sequence>
<organism evidence="1 2">
    <name type="scientific">Bombilactobacillus mellis</name>
    <dbReference type="NCBI Taxonomy" id="1218508"/>
    <lineage>
        <taxon>Bacteria</taxon>
        <taxon>Bacillati</taxon>
        <taxon>Bacillota</taxon>
        <taxon>Bacilli</taxon>
        <taxon>Lactobacillales</taxon>
        <taxon>Lactobacillaceae</taxon>
        <taxon>Bombilactobacillus</taxon>
    </lineage>
</organism>
<dbReference type="SUPFAM" id="SSF49777">
    <property type="entry name" value="PEBP-like"/>
    <property type="match status" value="1"/>
</dbReference>
<dbReference type="InterPro" id="IPR036610">
    <property type="entry name" value="PEBP-like_sf"/>
</dbReference>
<dbReference type="Proteomes" id="UP000033695">
    <property type="component" value="Unassembled WGS sequence"/>
</dbReference>
<dbReference type="NCBIfam" id="TIGR00481">
    <property type="entry name" value="YbhB/YbcL family Raf kinase inhibitor-like protein"/>
    <property type="match status" value="1"/>
</dbReference>
<dbReference type="EMBL" id="JXBZ01000002">
    <property type="protein sequence ID" value="KJY51238.1"/>
    <property type="molecule type" value="Genomic_DNA"/>
</dbReference>
<dbReference type="PANTHER" id="PTHR30289:SF1">
    <property type="entry name" value="PEBP (PHOSPHATIDYLETHANOLAMINE-BINDING PROTEIN) FAMILY PROTEIN"/>
    <property type="match status" value="1"/>
</dbReference>
<protein>
    <submittedName>
        <fullName evidence="1">Phospholipid-binding protein</fullName>
    </submittedName>
</protein>
<evidence type="ECO:0000313" key="1">
    <source>
        <dbReference type="EMBL" id="KJY51238.1"/>
    </source>
</evidence>
<dbReference type="PANTHER" id="PTHR30289">
    <property type="entry name" value="UNCHARACTERIZED PROTEIN YBCL-RELATED"/>
    <property type="match status" value="1"/>
</dbReference>
<dbReference type="CDD" id="cd00865">
    <property type="entry name" value="PEBP_bact_arch"/>
    <property type="match status" value="1"/>
</dbReference>
<dbReference type="Gene3D" id="3.90.280.10">
    <property type="entry name" value="PEBP-like"/>
    <property type="match status" value="1"/>
</dbReference>
<dbReference type="InterPro" id="IPR008914">
    <property type="entry name" value="PEBP"/>
</dbReference>
<name>A0A0F4KYY5_9LACO</name>
<dbReference type="OrthoDB" id="9797506at2"/>
<reference evidence="1 2" key="1">
    <citation type="submission" date="2014-12" db="EMBL/GenBank/DDBJ databases">
        <title>Comparative genomics of the lactic acid bacteria isolated from the honey bee gut.</title>
        <authorList>
            <person name="Ellegaard K.M."/>
            <person name="Tamarit D."/>
            <person name="Javelind E."/>
            <person name="Olofsson T."/>
            <person name="Andersson S.G."/>
            <person name="Vasquez A."/>
        </authorList>
    </citation>
    <scope>NUCLEOTIDE SEQUENCE [LARGE SCALE GENOMIC DNA]</scope>
    <source>
        <strain evidence="1 2">Hon2</strain>
    </source>
</reference>
<accession>A0A0F4KYY5</accession>
<evidence type="ECO:0000313" key="2">
    <source>
        <dbReference type="Proteomes" id="UP000033695"/>
    </source>
</evidence>
<keyword evidence="2" id="KW-1185">Reference proteome</keyword>